<dbReference type="Proteomes" id="UP000762676">
    <property type="component" value="Unassembled WGS sequence"/>
</dbReference>
<dbReference type="Pfam" id="PF00501">
    <property type="entry name" value="AMP-binding"/>
    <property type="match status" value="1"/>
</dbReference>
<evidence type="ECO:0000256" key="5">
    <source>
        <dbReference type="ARBA" id="ARBA00026121"/>
    </source>
</evidence>
<keyword evidence="2" id="KW-0547">Nucleotide-binding</keyword>
<accession>A0AAV4G4Y7</accession>
<sequence>MESLGGRLEAIVSGSAALPEKLGRFYSAVGIIMIEGYGLTETSAVITVTNYREETKYGTVGTRLSHTQIKILEDGEIACKSPSVMLGYYKKNSKIKKVITKDGYFLTGDLGKLDKDGHLKITGRKKEIFKTSGGKYITPQRIENIFKASFFVENIIVIGEYEKMPAALIQPNFNFLDKWCKRKKIYAGDTSGEIVVHPLVYKRYAYEVRKLNKKLSKWEQIKAFELTPEVWSVEGGELTPTLKVKRKNTISKYKYLYRRIYGQDNALSL</sequence>
<dbReference type="InterPro" id="IPR000873">
    <property type="entry name" value="AMP-dep_synth/lig_dom"/>
</dbReference>
<dbReference type="PANTHER" id="PTHR43272:SF33">
    <property type="entry name" value="AMP-BINDING DOMAIN-CONTAINING PROTEIN-RELATED"/>
    <property type="match status" value="1"/>
</dbReference>
<evidence type="ECO:0000259" key="6">
    <source>
        <dbReference type="Pfam" id="PF00501"/>
    </source>
</evidence>
<dbReference type="EMBL" id="BMAT01004790">
    <property type="protein sequence ID" value="GFR80813.1"/>
    <property type="molecule type" value="Genomic_DNA"/>
</dbReference>
<keyword evidence="8" id="KW-1185">Reference proteome</keyword>
<feature type="domain" description="AMP-dependent synthetase/ligase" evidence="6">
    <location>
        <begin position="3"/>
        <end position="89"/>
    </location>
</feature>
<name>A0AAV4G4Y7_9GAST</name>
<dbReference type="AlphaFoldDB" id="A0AAV4G4Y7"/>
<keyword evidence="3" id="KW-0276">Fatty acid metabolism</keyword>
<dbReference type="InterPro" id="IPR042099">
    <property type="entry name" value="ANL_N_sf"/>
</dbReference>
<evidence type="ECO:0000256" key="4">
    <source>
        <dbReference type="ARBA" id="ARBA00022840"/>
    </source>
</evidence>
<comment type="caution">
    <text evidence="7">The sequence shown here is derived from an EMBL/GenBank/DDBJ whole genome shotgun (WGS) entry which is preliminary data.</text>
</comment>
<evidence type="ECO:0000256" key="3">
    <source>
        <dbReference type="ARBA" id="ARBA00022832"/>
    </source>
</evidence>
<dbReference type="Gene3D" id="3.40.50.12780">
    <property type="entry name" value="N-terminal domain of ligase-like"/>
    <property type="match status" value="1"/>
</dbReference>
<proteinExistence type="predicted"/>
<dbReference type="GO" id="GO:0005524">
    <property type="term" value="F:ATP binding"/>
    <property type="evidence" value="ECO:0007669"/>
    <property type="project" value="UniProtKB-KW"/>
</dbReference>
<organism evidence="7 8">
    <name type="scientific">Elysia marginata</name>
    <dbReference type="NCBI Taxonomy" id="1093978"/>
    <lineage>
        <taxon>Eukaryota</taxon>
        <taxon>Metazoa</taxon>
        <taxon>Spiralia</taxon>
        <taxon>Lophotrochozoa</taxon>
        <taxon>Mollusca</taxon>
        <taxon>Gastropoda</taxon>
        <taxon>Heterobranchia</taxon>
        <taxon>Euthyneura</taxon>
        <taxon>Panpulmonata</taxon>
        <taxon>Sacoglossa</taxon>
        <taxon>Placobranchoidea</taxon>
        <taxon>Plakobranchidae</taxon>
        <taxon>Elysia</taxon>
    </lineage>
</organism>
<reference evidence="7 8" key="1">
    <citation type="journal article" date="2021" name="Elife">
        <title>Chloroplast acquisition without the gene transfer in kleptoplastic sea slugs, Plakobranchus ocellatus.</title>
        <authorList>
            <person name="Maeda T."/>
            <person name="Takahashi S."/>
            <person name="Yoshida T."/>
            <person name="Shimamura S."/>
            <person name="Takaki Y."/>
            <person name="Nagai Y."/>
            <person name="Toyoda A."/>
            <person name="Suzuki Y."/>
            <person name="Arimoto A."/>
            <person name="Ishii H."/>
            <person name="Satoh N."/>
            <person name="Nishiyama T."/>
            <person name="Hasebe M."/>
            <person name="Maruyama T."/>
            <person name="Minagawa J."/>
            <person name="Obokata J."/>
            <person name="Shigenobu S."/>
        </authorList>
    </citation>
    <scope>NUCLEOTIDE SEQUENCE [LARGE SCALE GENOMIC DNA]</scope>
</reference>
<dbReference type="PANTHER" id="PTHR43272">
    <property type="entry name" value="LONG-CHAIN-FATTY-ACID--COA LIGASE"/>
    <property type="match status" value="1"/>
</dbReference>
<gene>
    <name evidence="7" type="ORF">ElyMa_002325900</name>
</gene>
<evidence type="ECO:0000256" key="2">
    <source>
        <dbReference type="ARBA" id="ARBA00022741"/>
    </source>
</evidence>
<dbReference type="GO" id="GO:0016020">
    <property type="term" value="C:membrane"/>
    <property type="evidence" value="ECO:0007669"/>
    <property type="project" value="TreeGrafter"/>
</dbReference>
<dbReference type="GO" id="GO:0004467">
    <property type="term" value="F:long-chain fatty acid-CoA ligase activity"/>
    <property type="evidence" value="ECO:0007669"/>
    <property type="project" value="UniProtKB-EC"/>
</dbReference>
<dbReference type="EC" id="6.2.1.3" evidence="5"/>
<keyword evidence="3" id="KW-0443">Lipid metabolism</keyword>
<dbReference type="SUPFAM" id="SSF56801">
    <property type="entry name" value="Acetyl-CoA synthetase-like"/>
    <property type="match status" value="1"/>
</dbReference>
<protein>
    <recommendedName>
        <fullName evidence="5">long-chain-fatty-acid--CoA ligase</fullName>
        <ecNumber evidence="5">6.2.1.3</ecNumber>
    </recommendedName>
</protein>
<evidence type="ECO:0000313" key="7">
    <source>
        <dbReference type="EMBL" id="GFR80813.1"/>
    </source>
</evidence>
<evidence type="ECO:0000313" key="8">
    <source>
        <dbReference type="Proteomes" id="UP000762676"/>
    </source>
</evidence>
<evidence type="ECO:0000256" key="1">
    <source>
        <dbReference type="ARBA" id="ARBA00022598"/>
    </source>
</evidence>
<keyword evidence="4" id="KW-0067">ATP-binding</keyword>
<keyword evidence="1 7" id="KW-0436">Ligase</keyword>